<evidence type="ECO:0000313" key="7">
    <source>
        <dbReference type="EMBL" id="MDO0822530.1"/>
    </source>
</evidence>
<evidence type="ECO:0000256" key="2">
    <source>
        <dbReference type="ARBA" id="ARBA00022741"/>
    </source>
</evidence>
<sequence>MSNRIDQENLFQLVEDLKDGLVGYSTDTKVDNFTDIEYRRIRKILLNADNLVDKVPEFVKKYRSMDEFWGFIKDEVATYAGRRKYLGEAFNPLLDYLEYNNSSVVMDYEDLGVIGAGGFGEVRRYRHKLLEIDFAIKLYSPIFPQDGDRNLERFFREAKILFKLSHPNIIRIYDVGILNGTPFIRMELFDGKDLNKVLKDYGRFPLDKALILIIEIAYALKHAHSLGIVHRDLRPSNIMIARPKQVRLIDFGLGIFLENELTSRLTKTGHNVAGGHYTAPELIENPRLIDPQTDIYSLGAVWFNLITGQTPAGSNIRQTLYSIEGITEDIAEIILKCLDDRTTRYKFIDDLLVELRSIKETIL</sequence>
<protein>
    <submittedName>
        <fullName evidence="7">Serine/threonine protein kinase</fullName>
    </submittedName>
</protein>
<dbReference type="InterPro" id="IPR020635">
    <property type="entry name" value="Tyr_kinase_cat_dom"/>
</dbReference>
<dbReference type="Proteomes" id="UP001176021">
    <property type="component" value="Unassembled WGS sequence"/>
</dbReference>
<dbReference type="EMBL" id="JAMJEV010000005">
    <property type="protein sequence ID" value="MDO0822530.1"/>
    <property type="molecule type" value="Genomic_DNA"/>
</dbReference>
<feature type="binding site" evidence="5">
    <location>
        <position position="137"/>
    </location>
    <ligand>
        <name>ATP</name>
        <dbReference type="ChEBI" id="CHEBI:30616"/>
    </ligand>
</feature>
<evidence type="ECO:0000256" key="5">
    <source>
        <dbReference type="PROSITE-ProRule" id="PRU10141"/>
    </source>
</evidence>
<dbReference type="InterPro" id="IPR000719">
    <property type="entry name" value="Prot_kinase_dom"/>
</dbReference>
<keyword evidence="8" id="KW-1185">Reference proteome</keyword>
<keyword evidence="4 5" id="KW-0067">ATP-binding</keyword>
<keyword evidence="7" id="KW-0723">Serine/threonine-protein kinase</keyword>
<dbReference type="InterPro" id="IPR008266">
    <property type="entry name" value="Tyr_kinase_AS"/>
</dbReference>
<proteinExistence type="predicted"/>
<dbReference type="Gene3D" id="1.10.510.10">
    <property type="entry name" value="Transferase(Phosphotransferase) domain 1"/>
    <property type="match status" value="1"/>
</dbReference>
<evidence type="ECO:0000256" key="4">
    <source>
        <dbReference type="ARBA" id="ARBA00022840"/>
    </source>
</evidence>
<dbReference type="PROSITE" id="PS00107">
    <property type="entry name" value="PROTEIN_KINASE_ATP"/>
    <property type="match status" value="1"/>
</dbReference>
<organism evidence="7 8">
    <name type="scientific">Desulfosporosinus nitroreducens</name>
    <dbReference type="NCBI Taxonomy" id="2018668"/>
    <lineage>
        <taxon>Bacteria</taxon>
        <taxon>Bacillati</taxon>
        <taxon>Bacillota</taxon>
        <taxon>Clostridia</taxon>
        <taxon>Eubacteriales</taxon>
        <taxon>Desulfitobacteriaceae</taxon>
        <taxon>Desulfosporosinus</taxon>
    </lineage>
</organism>
<dbReference type="CDD" id="cd14014">
    <property type="entry name" value="STKc_PknB_like"/>
    <property type="match status" value="1"/>
</dbReference>
<dbReference type="SMART" id="SM00219">
    <property type="entry name" value="TyrKc"/>
    <property type="match status" value="1"/>
</dbReference>
<evidence type="ECO:0000259" key="6">
    <source>
        <dbReference type="PROSITE" id="PS50011"/>
    </source>
</evidence>
<keyword evidence="2 5" id="KW-0547">Nucleotide-binding</keyword>
<dbReference type="PANTHER" id="PTHR43289">
    <property type="entry name" value="MITOGEN-ACTIVATED PROTEIN KINASE KINASE KINASE 20-RELATED"/>
    <property type="match status" value="1"/>
</dbReference>
<evidence type="ECO:0000256" key="3">
    <source>
        <dbReference type="ARBA" id="ARBA00022777"/>
    </source>
</evidence>
<dbReference type="PROSITE" id="PS00109">
    <property type="entry name" value="PROTEIN_KINASE_TYR"/>
    <property type="match status" value="1"/>
</dbReference>
<name>A0ABT8QMR5_9FIRM</name>
<evidence type="ECO:0000313" key="8">
    <source>
        <dbReference type="Proteomes" id="UP001176021"/>
    </source>
</evidence>
<dbReference type="SUPFAM" id="SSF56112">
    <property type="entry name" value="Protein kinase-like (PK-like)"/>
    <property type="match status" value="1"/>
</dbReference>
<accession>A0ABT8QMR5</accession>
<dbReference type="GO" id="GO:0004674">
    <property type="term" value="F:protein serine/threonine kinase activity"/>
    <property type="evidence" value="ECO:0007669"/>
    <property type="project" value="UniProtKB-KW"/>
</dbReference>
<dbReference type="Pfam" id="PF00069">
    <property type="entry name" value="Pkinase"/>
    <property type="match status" value="1"/>
</dbReference>
<evidence type="ECO:0000256" key="1">
    <source>
        <dbReference type="ARBA" id="ARBA00022679"/>
    </source>
</evidence>
<feature type="domain" description="Protein kinase" evidence="6">
    <location>
        <begin position="108"/>
        <end position="363"/>
    </location>
</feature>
<dbReference type="InterPro" id="IPR011009">
    <property type="entry name" value="Kinase-like_dom_sf"/>
</dbReference>
<gene>
    <name evidence="7" type="ORF">M8H41_06630</name>
</gene>
<dbReference type="PROSITE" id="PS50011">
    <property type="entry name" value="PROTEIN_KINASE_DOM"/>
    <property type="match status" value="1"/>
</dbReference>
<keyword evidence="1" id="KW-0808">Transferase</keyword>
<dbReference type="PANTHER" id="PTHR43289:SF34">
    <property type="entry name" value="SERINE_THREONINE-PROTEIN KINASE YBDM-RELATED"/>
    <property type="match status" value="1"/>
</dbReference>
<keyword evidence="3 7" id="KW-0418">Kinase</keyword>
<comment type="caution">
    <text evidence="7">The sequence shown here is derived from an EMBL/GenBank/DDBJ whole genome shotgun (WGS) entry which is preliminary data.</text>
</comment>
<reference evidence="7" key="1">
    <citation type="submission" date="2022-05" db="EMBL/GenBank/DDBJ databases">
        <title>Expanded diversity of anoxic marine methylotrophy in a Black Sea sulfate reducing microorganism.</title>
        <authorList>
            <person name="Fischer P.Q."/>
            <person name="Stams A.J.M."/>
            <person name="Villanueva L."/>
            <person name="Sousa D.Z."/>
        </authorList>
    </citation>
    <scope>NUCLEOTIDE SEQUENCE</scope>
    <source>
        <strain evidence="7">P130</strain>
    </source>
</reference>
<dbReference type="RefSeq" id="WP_301999009.1">
    <property type="nucleotide sequence ID" value="NZ_JAMJEV010000005.1"/>
</dbReference>
<dbReference type="InterPro" id="IPR017441">
    <property type="entry name" value="Protein_kinase_ATP_BS"/>
</dbReference>